<evidence type="ECO:0000259" key="2">
    <source>
        <dbReference type="Pfam" id="PF21953"/>
    </source>
</evidence>
<feature type="domain" description="Putative 5'-nucleotidase C-terminal" evidence="2">
    <location>
        <begin position="395"/>
        <end position="601"/>
    </location>
</feature>
<dbReference type="CDD" id="cd07407">
    <property type="entry name" value="MPP_YHR202W_N"/>
    <property type="match status" value="1"/>
</dbReference>
<keyword evidence="1" id="KW-0472">Membrane</keyword>
<dbReference type="InterPro" id="IPR014485">
    <property type="entry name" value="Pesterase_C1039"/>
</dbReference>
<keyword evidence="1" id="KW-0812">Transmembrane</keyword>
<dbReference type="EMBL" id="OZ004253">
    <property type="protein sequence ID" value="CAK7892318.1"/>
    <property type="molecule type" value="Genomic_DNA"/>
</dbReference>
<dbReference type="SUPFAM" id="SSF56300">
    <property type="entry name" value="Metallo-dependent phosphatases"/>
    <property type="match status" value="1"/>
</dbReference>
<organism evidence="3 4">
    <name type="scientific">[Candida] anglica</name>
    <dbReference type="NCBI Taxonomy" id="148631"/>
    <lineage>
        <taxon>Eukaryota</taxon>
        <taxon>Fungi</taxon>
        <taxon>Dikarya</taxon>
        <taxon>Ascomycota</taxon>
        <taxon>Saccharomycotina</taxon>
        <taxon>Pichiomycetes</taxon>
        <taxon>Debaryomycetaceae</taxon>
        <taxon>Kurtzmaniella</taxon>
    </lineage>
</organism>
<name>A0ABP0E5C9_9ASCO</name>
<dbReference type="InterPro" id="IPR041823">
    <property type="entry name" value="YHR202W_N"/>
</dbReference>
<dbReference type="InterPro" id="IPR053828">
    <property type="entry name" value="Nucleosidase_C"/>
</dbReference>
<reference evidence="3 4" key="1">
    <citation type="submission" date="2024-01" db="EMBL/GenBank/DDBJ databases">
        <authorList>
            <consortium name="Genoscope - CEA"/>
            <person name="William W."/>
        </authorList>
    </citation>
    <scope>NUCLEOTIDE SEQUENCE [LARGE SCALE GENOMIC DNA]</scope>
    <source>
        <strain evidence="3 4">29B2s-10</strain>
    </source>
</reference>
<dbReference type="SUPFAM" id="SSF55816">
    <property type="entry name" value="5'-nucleotidase (syn. UDP-sugar hydrolase), C-terminal domain"/>
    <property type="match status" value="1"/>
</dbReference>
<dbReference type="Gene3D" id="3.90.780.10">
    <property type="entry name" value="5'-Nucleotidase, C-terminal domain"/>
    <property type="match status" value="2"/>
</dbReference>
<dbReference type="Gene3D" id="3.60.21.10">
    <property type="match status" value="1"/>
</dbReference>
<evidence type="ECO:0000313" key="3">
    <source>
        <dbReference type="EMBL" id="CAK7892318.1"/>
    </source>
</evidence>
<gene>
    <name evidence="3" type="ORF">CAAN4_A02388</name>
</gene>
<keyword evidence="1" id="KW-1133">Transmembrane helix</keyword>
<dbReference type="Proteomes" id="UP001497600">
    <property type="component" value="Chromosome A"/>
</dbReference>
<proteinExistence type="predicted"/>
<evidence type="ECO:0000256" key="1">
    <source>
        <dbReference type="SAM" id="Phobius"/>
    </source>
</evidence>
<dbReference type="InterPro" id="IPR006179">
    <property type="entry name" value="5_nucleotidase/apyrase"/>
</dbReference>
<evidence type="ECO:0000313" key="4">
    <source>
        <dbReference type="Proteomes" id="UP001497600"/>
    </source>
</evidence>
<keyword evidence="4" id="KW-1185">Reference proteome</keyword>
<protein>
    <recommendedName>
        <fullName evidence="2">Putative 5'-nucleotidase C-terminal domain-containing protein</fullName>
    </recommendedName>
</protein>
<accession>A0ABP0E5C9</accession>
<sequence>METQPLIATEEPVERKPTPFKHRLVGLIAGLAGALLLFQFFFFPGPRERVHYDLSIRDLTWGDVNFLQTTDTHGWYSGHINQRQYHANWGDFISFASRLREIARANNQDILLVDTGDRHDGNGLSDVTVPNGSKSLPIFIQQEYDLITLGNHELYEFENSRQEYELVAAHFGSKYVCSNVEYKLPNGTFVPIGNKYRYFTTENKKVRVLALSFLFDFTRFNDGTRVTPIRDSIEQEWFSDTLKQFQPEDVDLLVVFGHIPISHKWSELYLLHTRLRESYPNTKIQYFGAHSHIRDFSVFDENSVGLQSGRFCETVGWASVKLNGKAAPSDSLIDAAKESFSRSYIDFNLQSFLHHSRVDSLDDFHTERGLNVSKQIVDTRKSLKLDDEIGKVENNYYLDYVPINHPKSIFELLTKKVLPTLNSTKSEQVSSAGRIIIINTGSIRYDLYKGSYTLDSQYIVSPFENDWVKLSLPRKVALKIASKLNDVQYITTDSQQSFESLKPPHHWNQPDHFFTQMTDGDKFEVEQEQEKNDYFNIKKQLPKGYVTVDDFGHDGDDTPHRPVVNYPIPNVVESVELNPHLKSDHDVIDVVFYSFITPNIIWALKELDFTRDVTKDVEFYSDEYLGLLLNSYIENFGA</sequence>
<dbReference type="PANTHER" id="PTHR11575">
    <property type="entry name" value="5'-NUCLEOTIDASE-RELATED"/>
    <property type="match status" value="1"/>
</dbReference>
<dbReference type="InterPro" id="IPR029052">
    <property type="entry name" value="Metallo-depent_PP-like"/>
</dbReference>
<feature type="transmembrane region" description="Helical" evidence="1">
    <location>
        <begin position="24"/>
        <end position="43"/>
    </location>
</feature>
<dbReference type="PANTHER" id="PTHR11575:SF22">
    <property type="entry name" value="ADL392WP"/>
    <property type="match status" value="1"/>
</dbReference>
<dbReference type="Pfam" id="PF21953">
    <property type="entry name" value="NadN_nucleosid_C"/>
    <property type="match status" value="1"/>
</dbReference>
<dbReference type="PIRSF" id="PIRSF017316">
    <property type="entry name" value="Pesterase_C1039"/>
    <property type="match status" value="1"/>
</dbReference>
<dbReference type="InterPro" id="IPR036907">
    <property type="entry name" value="5'-Nucleotdase_C_sf"/>
</dbReference>